<dbReference type="Proteomes" id="UP001168579">
    <property type="component" value="Unassembled WGS sequence"/>
</dbReference>
<accession>A0ABT8RQ29</accession>
<reference evidence="1" key="2">
    <citation type="submission" date="2023-06" db="EMBL/GenBank/DDBJ databases">
        <authorList>
            <person name="Lucena T."/>
            <person name="Sun Q."/>
        </authorList>
    </citation>
    <scope>NUCLEOTIDE SEQUENCE</scope>
    <source>
        <strain evidence="1">CECT 8869</strain>
    </source>
</reference>
<organism evidence="1 2">
    <name type="scientific">Maribacter confluentis</name>
    <dbReference type="NCBI Taxonomy" id="1656093"/>
    <lineage>
        <taxon>Bacteria</taxon>
        <taxon>Pseudomonadati</taxon>
        <taxon>Bacteroidota</taxon>
        <taxon>Flavobacteriia</taxon>
        <taxon>Flavobacteriales</taxon>
        <taxon>Flavobacteriaceae</taxon>
        <taxon>Maribacter</taxon>
    </lineage>
</organism>
<keyword evidence="2" id="KW-1185">Reference proteome</keyword>
<proteinExistence type="predicted"/>
<evidence type="ECO:0008006" key="3">
    <source>
        <dbReference type="Google" id="ProtNLM"/>
    </source>
</evidence>
<protein>
    <recommendedName>
        <fullName evidence="3">Lipocalin-like domain-containing protein</fullName>
    </recommendedName>
</protein>
<dbReference type="EMBL" id="JAUKUC010000001">
    <property type="protein sequence ID" value="MDO1513003.1"/>
    <property type="molecule type" value="Genomic_DNA"/>
</dbReference>
<sequence length="122" mass="14154">MKLLLNCLILTIFFASCSKIEENNDPIIGIWKHTVKTATNTNKMVIDNEEYIFNDVYLGRFHGYKEGQIVFLTDFKWTYENGHYIVSYPGTDFPNDVLEMKETEEGTMLIRSQGNIFALKTN</sequence>
<gene>
    <name evidence="1" type="ORF">Q2T41_10085</name>
</gene>
<reference evidence="1" key="1">
    <citation type="journal article" date="2014" name="Int. J. Syst. Evol. Microbiol.">
        <title>Complete genome of a new Firmicutes species belonging to the dominant human colonic microbiota ('Ruminococcus bicirculans') reveals two chromosomes and a selective capacity to utilize plant glucans.</title>
        <authorList>
            <consortium name="NISC Comparative Sequencing Program"/>
            <person name="Wegmann U."/>
            <person name="Louis P."/>
            <person name="Goesmann A."/>
            <person name="Henrissat B."/>
            <person name="Duncan S.H."/>
            <person name="Flint H.J."/>
        </authorList>
    </citation>
    <scope>NUCLEOTIDE SEQUENCE</scope>
    <source>
        <strain evidence="1">CECT 8869</strain>
    </source>
</reference>
<evidence type="ECO:0000313" key="2">
    <source>
        <dbReference type="Proteomes" id="UP001168579"/>
    </source>
</evidence>
<evidence type="ECO:0000313" key="1">
    <source>
        <dbReference type="EMBL" id="MDO1513003.1"/>
    </source>
</evidence>
<dbReference type="PROSITE" id="PS51257">
    <property type="entry name" value="PROKAR_LIPOPROTEIN"/>
    <property type="match status" value="1"/>
</dbReference>
<name>A0ABT8RQ29_9FLAO</name>
<dbReference type="RefSeq" id="WP_304435974.1">
    <property type="nucleotide sequence ID" value="NZ_JAUKUC010000001.1"/>
</dbReference>
<comment type="caution">
    <text evidence="1">The sequence shown here is derived from an EMBL/GenBank/DDBJ whole genome shotgun (WGS) entry which is preliminary data.</text>
</comment>